<dbReference type="RefSeq" id="WP_308732399.1">
    <property type="nucleotide sequence ID" value="NZ_JAJEQN010000051.1"/>
</dbReference>
<comment type="caution">
    <text evidence="9">The sequence shown here is derived from an EMBL/GenBank/DDBJ whole genome shotgun (WGS) entry which is preliminary data.</text>
</comment>
<keyword evidence="5 7" id="KW-1133">Transmembrane helix</keyword>
<keyword evidence="3" id="KW-0547">Nucleotide-binding</keyword>
<evidence type="ECO:0000256" key="2">
    <source>
        <dbReference type="ARBA" id="ARBA00022692"/>
    </source>
</evidence>
<dbReference type="Gene3D" id="1.20.1560.10">
    <property type="entry name" value="ABC transporter type 1, transmembrane domain"/>
    <property type="match status" value="1"/>
</dbReference>
<feature type="transmembrane region" description="Helical" evidence="7">
    <location>
        <begin position="143"/>
        <end position="169"/>
    </location>
</feature>
<dbReference type="InterPro" id="IPR003439">
    <property type="entry name" value="ABC_transporter-like_ATP-bd"/>
</dbReference>
<feature type="transmembrane region" description="Helical" evidence="7">
    <location>
        <begin position="270"/>
        <end position="291"/>
    </location>
</feature>
<gene>
    <name evidence="9" type="ORF">LKD48_14505</name>
</gene>
<organism evidence="9 10">
    <name type="scientific">Anthropogastromicrobium aceti</name>
    <dbReference type="NCBI Taxonomy" id="2981768"/>
    <lineage>
        <taxon>Bacteria</taxon>
        <taxon>Bacillati</taxon>
        <taxon>Bacillota</taxon>
        <taxon>Clostridia</taxon>
        <taxon>Lachnospirales</taxon>
        <taxon>Lachnospiraceae</taxon>
        <taxon>Anthropogastromicrobium</taxon>
    </lineage>
</organism>
<dbReference type="PROSITE" id="PS00211">
    <property type="entry name" value="ABC_TRANSPORTER_1"/>
    <property type="match status" value="1"/>
</dbReference>
<dbReference type="InterPro" id="IPR036640">
    <property type="entry name" value="ABC1_TM_sf"/>
</dbReference>
<evidence type="ECO:0000313" key="10">
    <source>
        <dbReference type="Proteomes" id="UP001198200"/>
    </source>
</evidence>
<dbReference type="AlphaFoldDB" id="A0AAE3E6P2"/>
<dbReference type="GO" id="GO:0005524">
    <property type="term" value="F:ATP binding"/>
    <property type="evidence" value="ECO:0007669"/>
    <property type="project" value="UniProtKB-KW"/>
</dbReference>
<dbReference type="GO" id="GO:0016887">
    <property type="term" value="F:ATP hydrolysis activity"/>
    <property type="evidence" value="ECO:0007669"/>
    <property type="project" value="InterPro"/>
</dbReference>
<evidence type="ECO:0000256" key="6">
    <source>
        <dbReference type="ARBA" id="ARBA00023136"/>
    </source>
</evidence>
<feature type="transmembrane region" description="Helical" evidence="7">
    <location>
        <begin position="65"/>
        <end position="86"/>
    </location>
</feature>
<dbReference type="PANTHER" id="PTHR24221:SF646">
    <property type="entry name" value="HAEMOLYSIN SECRETION ATP-BINDING PROTEIN"/>
    <property type="match status" value="1"/>
</dbReference>
<accession>A0AAE3E6P2</accession>
<dbReference type="GO" id="GO:0005886">
    <property type="term" value="C:plasma membrane"/>
    <property type="evidence" value="ECO:0007669"/>
    <property type="project" value="UniProtKB-SubCell"/>
</dbReference>
<dbReference type="EMBL" id="JAJEQN010000051">
    <property type="protein sequence ID" value="MCC2222815.1"/>
    <property type="molecule type" value="Genomic_DNA"/>
</dbReference>
<dbReference type="InterPro" id="IPR003593">
    <property type="entry name" value="AAA+_ATPase"/>
</dbReference>
<evidence type="ECO:0000256" key="4">
    <source>
        <dbReference type="ARBA" id="ARBA00022840"/>
    </source>
</evidence>
<dbReference type="SMART" id="SM00382">
    <property type="entry name" value="AAA"/>
    <property type="match status" value="1"/>
</dbReference>
<keyword evidence="10" id="KW-1185">Reference proteome</keyword>
<dbReference type="SUPFAM" id="SSF90123">
    <property type="entry name" value="ABC transporter transmembrane region"/>
    <property type="match status" value="1"/>
</dbReference>
<dbReference type="SUPFAM" id="SSF52540">
    <property type="entry name" value="P-loop containing nucleoside triphosphate hydrolases"/>
    <property type="match status" value="1"/>
</dbReference>
<feature type="domain" description="ABC transporter" evidence="8">
    <location>
        <begin position="366"/>
        <end position="604"/>
    </location>
</feature>
<dbReference type="CDD" id="cd03228">
    <property type="entry name" value="ABCC_MRP_Like"/>
    <property type="match status" value="1"/>
</dbReference>
<keyword evidence="2 7" id="KW-0812">Transmembrane</keyword>
<comment type="subcellular location">
    <subcellularLocation>
        <location evidence="1">Cell membrane</location>
        <topology evidence="1">Multi-pass membrane protein</topology>
    </subcellularLocation>
</comment>
<feature type="transmembrane region" description="Helical" evidence="7">
    <location>
        <begin position="176"/>
        <end position="195"/>
    </location>
</feature>
<evidence type="ECO:0000256" key="5">
    <source>
        <dbReference type="ARBA" id="ARBA00022989"/>
    </source>
</evidence>
<reference evidence="9 10" key="1">
    <citation type="submission" date="2021-10" db="EMBL/GenBank/DDBJ databases">
        <title>Anaerobic single-cell dispensing facilitates the cultivation of human gut bacteria.</title>
        <authorList>
            <person name="Afrizal A."/>
        </authorList>
    </citation>
    <scope>NUCLEOTIDE SEQUENCE [LARGE SCALE GENOMIC DNA]</scope>
    <source>
        <strain evidence="9 10">CLA-AA-H224</strain>
    </source>
</reference>
<protein>
    <submittedName>
        <fullName evidence="9">ABC transporter ATP-binding protein/permease</fullName>
    </submittedName>
</protein>
<dbReference type="InterPro" id="IPR017871">
    <property type="entry name" value="ABC_transporter-like_CS"/>
</dbReference>
<evidence type="ECO:0000256" key="3">
    <source>
        <dbReference type="ARBA" id="ARBA00022741"/>
    </source>
</evidence>
<dbReference type="PROSITE" id="PS50893">
    <property type="entry name" value="ABC_TRANSPORTER_2"/>
    <property type="match status" value="1"/>
</dbReference>
<evidence type="ECO:0000313" key="9">
    <source>
        <dbReference type="EMBL" id="MCC2222815.1"/>
    </source>
</evidence>
<evidence type="ECO:0000256" key="7">
    <source>
        <dbReference type="SAM" id="Phobius"/>
    </source>
</evidence>
<keyword evidence="6 7" id="KW-0472">Membrane</keyword>
<dbReference type="InterPro" id="IPR039421">
    <property type="entry name" value="Type_1_exporter"/>
</dbReference>
<dbReference type="Gene3D" id="3.40.50.300">
    <property type="entry name" value="P-loop containing nucleotide triphosphate hydrolases"/>
    <property type="match status" value="1"/>
</dbReference>
<evidence type="ECO:0000256" key="1">
    <source>
        <dbReference type="ARBA" id="ARBA00004651"/>
    </source>
</evidence>
<dbReference type="PANTHER" id="PTHR24221">
    <property type="entry name" value="ATP-BINDING CASSETTE SUB-FAMILY B"/>
    <property type="match status" value="1"/>
</dbReference>
<keyword evidence="4 9" id="KW-0067">ATP-binding</keyword>
<dbReference type="Pfam" id="PF00005">
    <property type="entry name" value="ABC_tran"/>
    <property type="match status" value="1"/>
</dbReference>
<dbReference type="GO" id="GO:0034040">
    <property type="term" value="F:ATPase-coupled lipid transmembrane transporter activity"/>
    <property type="evidence" value="ECO:0007669"/>
    <property type="project" value="TreeGrafter"/>
</dbReference>
<proteinExistence type="predicted"/>
<sequence length="612" mass="69503">MSKIALTKRVSITMRGFSILKQYCPGLAQGKAAYELINSIQPFISVWFTAQIVNEISSQRRFNTILLFILGAVLLNFICSLLKNILNHVCNEKEAQMWNWFEKIFSDKQMSLDFVDLENAAIQHQRQEAQENLYMFGNGLAQLFWGISALVRTLVYIVLSLAMTISLFLSSSGNRFIDHPIWILIILVCIAIGGLSKSKATISENDIFMEYCKNTVWFNRVFLFFGKELYMNPEKAKDVRIYSQNTVAEKMLDKLISHEKENQSDIVKMALYPAIAQIIIVFANAVCYLFVASKALFGAFGVGNIVQYVAVLSRLGEGLQELMYLLSDNEVYCTHLQNLFAYLDLPNHMYQGSLTVEKRDDNEYYVEFKNVSFQYPNADSYALKHVNLKFKVGEKLAVVGMNGSGKTTFIKLMCRLYDPTEGEILLNGVNIKKYDYNEYTSIFSVVFQDFRLFSFSLGQNVSASASYDEDKVIECLKKAGFAERLNSLPNKLNTFLYKDIDADGVEISGGEAQKLALARALYKNAPFIILDEPTAALDPISEYEVYSKFNEIAGTKTAIYISHRLASCRFCDKIAVFHEGEIIQLGSHEELLADSNGKYYELWNAQAQYYTT</sequence>
<name>A0AAE3E6P2_9FIRM</name>
<evidence type="ECO:0000259" key="8">
    <source>
        <dbReference type="PROSITE" id="PS50893"/>
    </source>
</evidence>
<dbReference type="InterPro" id="IPR027417">
    <property type="entry name" value="P-loop_NTPase"/>
</dbReference>
<dbReference type="Proteomes" id="UP001198200">
    <property type="component" value="Unassembled WGS sequence"/>
</dbReference>